<dbReference type="PANTHER" id="PTHR41523:SF7">
    <property type="entry name" value="HISTIDINE KINASE"/>
    <property type="match status" value="1"/>
</dbReference>
<keyword evidence="12" id="KW-1185">Reference proteome</keyword>
<dbReference type="EMBL" id="JACIDK010000003">
    <property type="protein sequence ID" value="MBB3891747.1"/>
    <property type="molecule type" value="Genomic_DNA"/>
</dbReference>
<dbReference type="Proteomes" id="UP000530564">
    <property type="component" value="Unassembled WGS sequence"/>
</dbReference>
<keyword evidence="7" id="KW-0067">ATP-binding</keyword>
<dbReference type="GO" id="GO:0005524">
    <property type="term" value="F:ATP binding"/>
    <property type="evidence" value="ECO:0007669"/>
    <property type="project" value="UniProtKB-KW"/>
</dbReference>
<feature type="coiled-coil region" evidence="8">
    <location>
        <begin position="2"/>
        <end position="29"/>
    </location>
</feature>
<proteinExistence type="predicted"/>
<dbReference type="PANTHER" id="PTHR41523">
    <property type="entry name" value="TWO-COMPONENT SYSTEM SENSOR PROTEIN"/>
    <property type="match status" value="1"/>
</dbReference>
<dbReference type="Pfam" id="PF07536">
    <property type="entry name" value="HWE_HK"/>
    <property type="match status" value="1"/>
</dbReference>
<evidence type="ECO:0000256" key="7">
    <source>
        <dbReference type="ARBA" id="ARBA00022840"/>
    </source>
</evidence>
<dbReference type="SMART" id="SM00911">
    <property type="entry name" value="HWE_HK"/>
    <property type="match status" value="1"/>
</dbReference>
<evidence type="ECO:0000256" key="3">
    <source>
        <dbReference type="ARBA" id="ARBA00022553"/>
    </source>
</evidence>
<name>A0A840A362_9CAUL</name>
<keyword evidence="3" id="KW-0597">Phosphoprotein</keyword>
<dbReference type="Pfam" id="PF13185">
    <property type="entry name" value="GAF_2"/>
    <property type="match status" value="1"/>
</dbReference>
<sequence length="416" mass="45082">MTETTSARIEALEARLASARAALAEETVRADALNRIAAAIGAGGDLDQVVQIVVDGGVELTGAAFGAFFYTAFDDNGDTLTLYSLSGAPRSAFDHFPMVRRTAVFAPTFDGEGILRSDDITTDPRYGRNAPFHGMPKGHLPVRSYMGVPVISRSGEVLGALLFGHPEPGRFSERLEHLMAGVGAQAAVAIDNVRLHQAARAEVRERVLAEERQRLLLNELNHRVKNTLASVQSLARQSLVNAKDIDTYYKAFEARLMALSQTHNLLTAQNWEGASLFDILAAELRPYSGGRQGGGARFTIQGEQDVRLRPKAAVALGMAFHELATNAVKYGALSTPAGHVALRLRLDDQPSDRRLMIEWTESGGPAVVKPDRQGFGSRLLERGLAGELAGRVRLDYHPTGLSCRMDLPLHVLEPSE</sequence>
<dbReference type="InterPro" id="IPR003018">
    <property type="entry name" value="GAF"/>
</dbReference>
<keyword evidence="6 11" id="KW-0418">Kinase</keyword>
<keyword evidence="8" id="KW-0175">Coiled coil</keyword>
<evidence type="ECO:0000256" key="4">
    <source>
        <dbReference type="ARBA" id="ARBA00022679"/>
    </source>
</evidence>
<keyword evidence="5" id="KW-0547">Nucleotide-binding</keyword>
<comment type="caution">
    <text evidence="11">The sequence shown here is derived from an EMBL/GenBank/DDBJ whole genome shotgun (WGS) entry which is preliminary data.</text>
</comment>
<feature type="domain" description="GAF" evidence="9">
    <location>
        <begin position="45"/>
        <end position="200"/>
    </location>
</feature>
<comment type="catalytic activity">
    <reaction evidence="1">
        <text>ATP + protein L-histidine = ADP + protein N-phospho-L-histidine.</text>
        <dbReference type="EC" id="2.7.13.3"/>
    </reaction>
</comment>
<dbReference type="SUPFAM" id="SSF55874">
    <property type="entry name" value="ATPase domain of HSP90 chaperone/DNA topoisomerase II/histidine kinase"/>
    <property type="match status" value="1"/>
</dbReference>
<dbReference type="Gene3D" id="3.30.565.10">
    <property type="entry name" value="Histidine kinase-like ATPase, C-terminal domain"/>
    <property type="match status" value="1"/>
</dbReference>
<accession>A0A840A362</accession>
<keyword evidence="4" id="KW-0808">Transferase</keyword>
<feature type="domain" description="Signal transduction histidine kinase HWE region" evidence="10">
    <location>
        <begin position="219"/>
        <end position="304"/>
    </location>
</feature>
<evidence type="ECO:0000259" key="9">
    <source>
        <dbReference type="SMART" id="SM00065"/>
    </source>
</evidence>
<evidence type="ECO:0000256" key="2">
    <source>
        <dbReference type="ARBA" id="ARBA00012438"/>
    </source>
</evidence>
<evidence type="ECO:0000256" key="5">
    <source>
        <dbReference type="ARBA" id="ARBA00022741"/>
    </source>
</evidence>
<evidence type="ECO:0000256" key="1">
    <source>
        <dbReference type="ARBA" id="ARBA00000085"/>
    </source>
</evidence>
<evidence type="ECO:0000313" key="11">
    <source>
        <dbReference type="EMBL" id="MBB3891747.1"/>
    </source>
</evidence>
<gene>
    <name evidence="11" type="ORF">GGQ61_002475</name>
</gene>
<organism evidence="11 12">
    <name type="scientific">Phenylobacterium haematophilum</name>
    <dbReference type="NCBI Taxonomy" id="98513"/>
    <lineage>
        <taxon>Bacteria</taxon>
        <taxon>Pseudomonadati</taxon>
        <taxon>Pseudomonadota</taxon>
        <taxon>Alphaproteobacteria</taxon>
        <taxon>Caulobacterales</taxon>
        <taxon>Caulobacteraceae</taxon>
        <taxon>Phenylobacterium</taxon>
    </lineage>
</organism>
<dbReference type="SUPFAM" id="SSF55781">
    <property type="entry name" value="GAF domain-like"/>
    <property type="match status" value="1"/>
</dbReference>
<evidence type="ECO:0000259" key="10">
    <source>
        <dbReference type="SMART" id="SM00911"/>
    </source>
</evidence>
<dbReference type="GO" id="GO:0004673">
    <property type="term" value="F:protein histidine kinase activity"/>
    <property type="evidence" value="ECO:0007669"/>
    <property type="project" value="UniProtKB-EC"/>
</dbReference>
<evidence type="ECO:0000256" key="8">
    <source>
        <dbReference type="SAM" id="Coils"/>
    </source>
</evidence>
<dbReference type="InterPro" id="IPR011102">
    <property type="entry name" value="Sig_transdc_His_kinase_HWE"/>
</dbReference>
<dbReference type="AlphaFoldDB" id="A0A840A362"/>
<evidence type="ECO:0000313" key="12">
    <source>
        <dbReference type="Proteomes" id="UP000530564"/>
    </source>
</evidence>
<dbReference type="Gene3D" id="3.30.450.40">
    <property type="match status" value="1"/>
</dbReference>
<dbReference type="RefSeq" id="WP_183773144.1">
    <property type="nucleotide sequence ID" value="NZ_JACIDK010000003.1"/>
</dbReference>
<reference evidence="11 12" key="1">
    <citation type="submission" date="2020-08" db="EMBL/GenBank/DDBJ databases">
        <title>Genomic Encyclopedia of Type Strains, Phase IV (KMG-IV): sequencing the most valuable type-strain genomes for metagenomic binning, comparative biology and taxonomic classification.</title>
        <authorList>
            <person name="Goeker M."/>
        </authorList>
    </citation>
    <scope>NUCLEOTIDE SEQUENCE [LARGE SCALE GENOMIC DNA]</scope>
    <source>
        <strain evidence="11 12">DSM 21793</strain>
    </source>
</reference>
<dbReference type="SMART" id="SM00065">
    <property type="entry name" value="GAF"/>
    <property type="match status" value="1"/>
</dbReference>
<dbReference type="InterPro" id="IPR036890">
    <property type="entry name" value="HATPase_C_sf"/>
</dbReference>
<evidence type="ECO:0000256" key="6">
    <source>
        <dbReference type="ARBA" id="ARBA00022777"/>
    </source>
</evidence>
<dbReference type="EC" id="2.7.13.3" evidence="2"/>
<protein>
    <recommendedName>
        <fullName evidence="2">histidine kinase</fullName>
        <ecNumber evidence="2">2.7.13.3</ecNumber>
    </recommendedName>
</protein>
<dbReference type="InterPro" id="IPR029016">
    <property type="entry name" value="GAF-like_dom_sf"/>
</dbReference>